<protein>
    <recommendedName>
        <fullName evidence="2">MIT domain-containing protein</fullName>
    </recommendedName>
</protein>
<evidence type="ECO:0000313" key="3">
    <source>
        <dbReference type="EMBL" id="CAF1178151.1"/>
    </source>
</evidence>
<gene>
    <name evidence="4" type="ORF">OKA104_LOCUS1149</name>
    <name evidence="3" type="ORF">VCS650_LOCUS24328</name>
</gene>
<organism evidence="3 5">
    <name type="scientific">Adineta steineri</name>
    <dbReference type="NCBI Taxonomy" id="433720"/>
    <lineage>
        <taxon>Eukaryota</taxon>
        <taxon>Metazoa</taxon>
        <taxon>Spiralia</taxon>
        <taxon>Gnathifera</taxon>
        <taxon>Rotifera</taxon>
        <taxon>Eurotatoria</taxon>
        <taxon>Bdelloidea</taxon>
        <taxon>Adinetida</taxon>
        <taxon>Adinetidae</taxon>
        <taxon>Adineta</taxon>
    </lineage>
</organism>
<dbReference type="Proteomes" id="UP000663891">
    <property type="component" value="Unassembled WGS sequence"/>
</dbReference>
<feature type="compositionally biased region" description="Low complexity" evidence="1">
    <location>
        <begin position="9"/>
        <end position="22"/>
    </location>
</feature>
<evidence type="ECO:0000313" key="4">
    <source>
        <dbReference type="EMBL" id="CAF3494775.1"/>
    </source>
</evidence>
<dbReference type="OrthoDB" id="10054332at2759"/>
<dbReference type="Proteomes" id="UP000663881">
    <property type="component" value="Unassembled WGS sequence"/>
</dbReference>
<reference evidence="3" key="1">
    <citation type="submission" date="2021-02" db="EMBL/GenBank/DDBJ databases">
        <authorList>
            <person name="Nowell W R."/>
        </authorList>
    </citation>
    <scope>NUCLEOTIDE SEQUENCE</scope>
</reference>
<evidence type="ECO:0000256" key="1">
    <source>
        <dbReference type="SAM" id="MobiDB-lite"/>
    </source>
</evidence>
<accession>A0A814UQG7</accession>
<sequence>MINNDNENSTDTVTTKSTTISSYENNSSMSPTVSLSNPTGEEQTVQQNTDNDQNNGAIEKESQDNQLAIIQNEQEEDGQEQQGEGEDDEFIRITAAHQMLTEAQTYDEQKNFPAALHLYRICVDLLLEELMFTEGTDQSRVYLREKCTAIMDRIDLLKTMLEPIPPAPLEAITEATTTITTLDEQTTNPPTNELNSLHLS</sequence>
<dbReference type="AlphaFoldDB" id="A0A814UQG7"/>
<evidence type="ECO:0000259" key="2">
    <source>
        <dbReference type="Pfam" id="PF04212"/>
    </source>
</evidence>
<dbReference type="Pfam" id="PF04212">
    <property type="entry name" value="MIT"/>
    <property type="match status" value="1"/>
</dbReference>
<name>A0A814UQG7_9BILA</name>
<feature type="compositionally biased region" description="Low complexity" evidence="1">
    <location>
        <begin position="43"/>
        <end position="55"/>
    </location>
</feature>
<comment type="caution">
    <text evidence="3">The sequence shown here is derived from an EMBL/GenBank/DDBJ whole genome shotgun (WGS) entry which is preliminary data.</text>
</comment>
<dbReference type="SUPFAM" id="SSF116846">
    <property type="entry name" value="MIT domain"/>
    <property type="match status" value="1"/>
</dbReference>
<proteinExistence type="predicted"/>
<dbReference type="InterPro" id="IPR007330">
    <property type="entry name" value="MIT_dom"/>
</dbReference>
<dbReference type="EMBL" id="CAJOAY010000026">
    <property type="protein sequence ID" value="CAF3494775.1"/>
    <property type="molecule type" value="Genomic_DNA"/>
</dbReference>
<feature type="compositionally biased region" description="Polar residues" evidence="1">
    <location>
        <begin position="23"/>
        <end position="42"/>
    </location>
</feature>
<dbReference type="InterPro" id="IPR036181">
    <property type="entry name" value="MIT_dom_sf"/>
</dbReference>
<evidence type="ECO:0000313" key="5">
    <source>
        <dbReference type="Proteomes" id="UP000663891"/>
    </source>
</evidence>
<dbReference type="EMBL" id="CAJNON010000297">
    <property type="protein sequence ID" value="CAF1178151.1"/>
    <property type="molecule type" value="Genomic_DNA"/>
</dbReference>
<feature type="region of interest" description="Disordered" evidence="1">
    <location>
        <begin position="1"/>
        <end position="60"/>
    </location>
</feature>
<feature type="domain" description="MIT" evidence="2">
    <location>
        <begin position="94"/>
        <end position="158"/>
    </location>
</feature>
<dbReference type="Gene3D" id="1.20.58.80">
    <property type="entry name" value="Phosphotransferase system, lactose/cellobiose-type IIA subunit"/>
    <property type="match status" value="1"/>
</dbReference>